<organism evidence="1 2">
    <name type="scientific">Eubacterium plexicaudatum ASF492</name>
    <dbReference type="NCBI Taxonomy" id="1235802"/>
    <lineage>
        <taxon>Bacteria</taxon>
        <taxon>Bacillati</taxon>
        <taxon>Bacillota</taxon>
        <taxon>Clostridia</taxon>
        <taxon>Eubacteriales</taxon>
        <taxon>Eubacteriaceae</taxon>
        <taxon>Eubacterium</taxon>
    </lineage>
</organism>
<dbReference type="eggNOG" id="ENOG5033G93">
    <property type="taxonomic scope" value="Bacteria"/>
</dbReference>
<evidence type="ECO:0000313" key="2">
    <source>
        <dbReference type="Proteomes" id="UP000012589"/>
    </source>
</evidence>
<reference evidence="1 2" key="1">
    <citation type="journal article" date="2014" name="Genome Announc.">
        <title>Draft genome sequences of the altered schaedler flora, a defined bacterial community from gnotobiotic mice.</title>
        <authorList>
            <person name="Wannemuehler M.J."/>
            <person name="Overstreet A.M."/>
            <person name="Ward D.V."/>
            <person name="Phillips G.J."/>
        </authorList>
    </citation>
    <scope>NUCLEOTIDE SEQUENCE [LARGE SCALE GENOMIC DNA]</scope>
    <source>
        <strain evidence="1 2">ASF492</strain>
    </source>
</reference>
<name>N2ABI7_9FIRM</name>
<gene>
    <name evidence="1" type="ORF">C823_03611</name>
</gene>
<evidence type="ECO:0000313" key="1">
    <source>
        <dbReference type="EMBL" id="EMZ23440.1"/>
    </source>
</evidence>
<dbReference type="EMBL" id="AQFT01000107">
    <property type="protein sequence ID" value="EMZ23440.1"/>
    <property type="molecule type" value="Genomic_DNA"/>
</dbReference>
<comment type="caution">
    <text evidence="1">The sequence shown here is derived from an EMBL/GenBank/DDBJ whole genome shotgun (WGS) entry which is preliminary data.</text>
</comment>
<dbReference type="HOGENOM" id="CLU_1452108_0_0_9"/>
<dbReference type="Proteomes" id="UP000012589">
    <property type="component" value="Unassembled WGS sequence"/>
</dbReference>
<accession>N2ABI7</accession>
<proteinExistence type="predicted"/>
<dbReference type="STRING" id="1235802.C823_03611"/>
<protein>
    <submittedName>
        <fullName evidence="1">Uncharacterized protein</fullName>
    </submittedName>
</protein>
<dbReference type="OrthoDB" id="2044757at2"/>
<keyword evidence="2" id="KW-1185">Reference proteome</keyword>
<dbReference type="PATRIC" id="fig|1235802.3.peg.3813"/>
<dbReference type="AlphaFoldDB" id="N2ABI7"/>
<sequence>MQQYQFEKIYAQMEQEFGKIEKGTEDYHTLMIYPIESNLLKTYRKFPSSNSRRLLEAIGLVLYNIRSRYTGETYAVESFRNEDNARLEHAILMAFDPFTNEELRSLMTMDPDIDLTDKETLREIYAEPVICLLRIKESVDSWIKRMGSNGYFEFSESYMGPEISGDELVFAWTDTRDDEDV</sequence>